<evidence type="ECO:0000313" key="3">
    <source>
        <dbReference type="EMBL" id="MPC16251.1"/>
    </source>
</evidence>
<evidence type="ECO:0000313" key="4">
    <source>
        <dbReference type="Proteomes" id="UP000324222"/>
    </source>
</evidence>
<feature type="compositionally biased region" description="Basic residues" evidence="1">
    <location>
        <begin position="224"/>
        <end position="241"/>
    </location>
</feature>
<dbReference type="OrthoDB" id="4062651at2759"/>
<feature type="region of interest" description="Disordered" evidence="1">
    <location>
        <begin position="187"/>
        <end position="304"/>
    </location>
</feature>
<dbReference type="AlphaFoldDB" id="A0A5B7D4G3"/>
<sequence length="582" mass="61945">MCLGRSGGGHEMQTTTSHSTTASCNTQPSSTTPSTLHPPSSTLSSSSTTTTTTTTLTTSASAPTIHPTFDPSAASESECSEHPADGSGSKTHSERTKRPRKKKTQDRFPKLTVLSANETMVECQLETIKQKTITFKFDITDNDALDVANKLVMTNLLPGNHSEVVTLYINDIMQQLKTNPKVLPVVSTPCLDSRPGQQPSQDSHHRSPSASRRHREDSDARARYLARKLSRSSPKRRRRHSSREEGTGADSTPGTPSKRAEVREVPPQGQTSPVHQPQPQQDTQPSVTPTASIPQPQKPPVTPLVPQAFRTSRFLVSPVAEHKVVPGLEAEDTAAGVAQKQQPQQQPQPPMDTLTPSLVPLPDESPQSSSIPASSTAALLPPAQPPSASTVPPPHQDPQHEAVSISSGIPTSQPGSGGPTPPHHCTPENTYTSDSQARLSQQNSLEKNDSVTSNSNLSDLARKLQQLQTSVGSASAHSMSSVHTAPPLTMPSHPSTPVSLATQPTFSHDLNTQLAGVLSSRASRCSRALWSPSTNYKTCPAFFHVLAPEVGAAPRFLPLGLPEDLAAVSGLVSLSLTPLCLS</sequence>
<reference evidence="3 4" key="1">
    <citation type="submission" date="2019-05" db="EMBL/GenBank/DDBJ databases">
        <title>Another draft genome of Portunus trituberculatus and its Hox gene families provides insights of decapod evolution.</title>
        <authorList>
            <person name="Jeong J.-H."/>
            <person name="Song I."/>
            <person name="Kim S."/>
            <person name="Choi T."/>
            <person name="Kim D."/>
            <person name="Ryu S."/>
            <person name="Kim W."/>
        </authorList>
    </citation>
    <scope>NUCLEOTIDE SEQUENCE [LARGE SCALE GENOMIC DNA]</scope>
    <source>
        <tissue evidence="3">Muscle</tissue>
    </source>
</reference>
<keyword evidence="3" id="KW-0418">Kinase</keyword>
<dbReference type="Gene3D" id="3.10.20.90">
    <property type="entry name" value="Phosphatidylinositol 3-kinase Catalytic Subunit, Chain A, domain 1"/>
    <property type="match status" value="1"/>
</dbReference>
<feature type="region of interest" description="Disordered" evidence="1">
    <location>
        <begin position="1"/>
        <end position="110"/>
    </location>
</feature>
<dbReference type="GO" id="GO:0016301">
    <property type="term" value="F:kinase activity"/>
    <property type="evidence" value="ECO:0007669"/>
    <property type="project" value="UniProtKB-KW"/>
</dbReference>
<feature type="compositionally biased region" description="Low complexity" evidence="1">
    <location>
        <begin position="365"/>
        <end position="390"/>
    </location>
</feature>
<keyword evidence="3" id="KW-0808">Transferase</keyword>
<feature type="compositionally biased region" description="Low complexity" evidence="1">
    <location>
        <begin position="404"/>
        <end position="414"/>
    </location>
</feature>
<accession>A0A5B7D4G3</accession>
<feature type="compositionally biased region" description="Gly residues" evidence="1">
    <location>
        <begin position="1"/>
        <end position="10"/>
    </location>
</feature>
<dbReference type="InterPro" id="IPR056865">
    <property type="entry name" value="CCTL2_WNK"/>
</dbReference>
<feature type="compositionally biased region" description="Polar residues" evidence="1">
    <location>
        <begin position="268"/>
        <end position="295"/>
    </location>
</feature>
<feature type="compositionally biased region" description="Low complexity" evidence="1">
    <location>
        <begin position="28"/>
        <end position="64"/>
    </location>
</feature>
<dbReference type="EMBL" id="VSRR010000490">
    <property type="protein sequence ID" value="MPC16251.1"/>
    <property type="molecule type" value="Genomic_DNA"/>
</dbReference>
<dbReference type="Proteomes" id="UP000324222">
    <property type="component" value="Unassembled WGS sequence"/>
</dbReference>
<dbReference type="PROSITE" id="PS51257">
    <property type="entry name" value="PROKAR_LIPOPROTEIN"/>
    <property type="match status" value="1"/>
</dbReference>
<name>A0A5B7D4G3_PORTR</name>
<feature type="compositionally biased region" description="Polar residues" evidence="1">
    <location>
        <begin position="12"/>
        <end position="27"/>
    </location>
</feature>
<evidence type="ECO:0000256" key="1">
    <source>
        <dbReference type="SAM" id="MobiDB-lite"/>
    </source>
</evidence>
<feature type="region of interest" description="Disordered" evidence="1">
    <location>
        <begin position="332"/>
        <end position="454"/>
    </location>
</feature>
<proteinExistence type="predicted"/>
<evidence type="ECO:0000259" key="2">
    <source>
        <dbReference type="Pfam" id="PF24889"/>
    </source>
</evidence>
<organism evidence="3 4">
    <name type="scientific">Portunus trituberculatus</name>
    <name type="common">Swimming crab</name>
    <name type="synonym">Neptunus trituberculatus</name>
    <dbReference type="NCBI Taxonomy" id="210409"/>
    <lineage>
        <taxon>Eukaryota</taxon>
        <taxon>Metazoa</taxon>
        <taxon>Ecdysozoa</taxon>
        <taxon>Arthropoda</taxon>
        <taxon>Crustacea</taxon>
        <taxon>Multicrustacea</taxon>
        <taxon>Malacostraca</taxon>
        <taxon>Eumalacostraca</taxon>
        <taxon>Eucarida</taxon>
        <taxon>Decapoda</taxon>
        <taxon>Pleocyemata</taxon>
        <taxon>Brachyura</taxon>
        <taxon>Eubrachyura</taxon>
        <taxon>Portunoidea</taxon>
        <taxon>Portunidae</taxon>
        <taxon>Portuninae</taxon>
        <taxon>Portunus</taxon>
    </lineage>
</organism>
<feature type="compositionally biased region" description="Polar residues" evidence="1">
    <location>
        <begin position="427"/>
        <end position="454"/>
    </location>
</feature>
<dbReference type="Pfam" id="PF24889">
    <property type="entry name" value="CCTL2_WNK"/>
    <property type="match status" value="1"/>
</dbReference>
<protein>
    <submittedName>
        <fullName evidence="3">Serine/threonine-protein kinase WNK1</fullName>
    </submittedName>
</protein>
<gene>
    <name evidence="3" type="primary">Wnk1_2</name>
    <name evidence="3" type="ORF">E2C01_009072</name>
</gene>
<comment type="caution">
    <text evidence="3">The sequence shown here is derived from an EMBL/GenBank/DDBJ whole genome shotgun (WGS) entry which is preliminary data.</text>
</comment>
<feature type="domain" description="Serine/threonine-protein kinase WNK CCTL2" evidence="2">
    <location>
        <begin position="109"/>
        <end position="181"/>
    </location>
</feature>
<keyword evidence="4" id="KW-1185">Reference proteome</keyword>